<dbReference type="EMBL" id="VSSQ01019746">
    <property type="protein sequence ID" value="MPM64050.1"/>
    <property type="molecule type" value="Genomic_DNA"/>
</dbReference>
<dbReference type="Pfam" id="PF00395">
    <property type="entry name" value="SLH"/>
    <property type="match status" value="1"/>
</dbReference>
<dbReference type="InterPro" id="IPR001119">
    <property type="entry name" value="SLH_dom"/>
</dbReference>
<sequence>MLARYADKVVGYTLPKTNSAVIFTDSVKVSAYASDAVTAMQQAGIITGNPDGSFAPTASATRAEASKMIAVLIQGMAEM</sequence>
<organism evidence="2">
    <name type="scientific">bioreactor metagenome</name>
    <dbReference type="NCBI Taxonomy" id="1076179"/>
    <lineage>
        <taxon>unclassified sequences</taxon>
        <taxon>metagenomes</taxon>
        <taxon>ecological metagenomes</taxon>
    </lineage>
</organism>
<protein>
    <recommendedName>
        <fullName evidence="1">SLH domain-containing protein</fullName>
    </recommendedName>
</protein>
<dbReference type="AlphaFoldDB" id="A0A645BF22"/>
<gene>
    <name evidence="2" type="ORF">SDC9_110936</name>
</gene>
<evidence type="ECO:0000259" key="1">
    <source>
        <dbReference type="PROSITE" id="PS51272"/>
    </source>
</evidence>
<proteinExistence type="predicted"/>
<dbReference type="PROSITE" id="PS51272">
    <property type="entry name" value="SLH"/>
    <property type="match status" value="1"/>
</dbReference>
<name>A0A645BF22_9ZZZZ</name>
<evidence type="ECO:0000313" key="2">
    <source>
        <dbReference type="EMBL" id="MPM64050.1"/>
    </source>
</evidence>
<accession>A0A645BF22</accession>
<comment type="caution">
    <text evidence="2">The sequence shown here is derived from an EMBL/GenBank/DDBJ whole genome shotgun (WGS) entry which is preliminary data.</text>
</comment>
<feature type="domain" description="SLH" evidence="1">
    <location>
        <begin position="20"/>
        <end position="79"/>
    </location>
</feature>
<reference evidence="2" key="1">
    <citation type="submission" date="2019-08" db="EMBL/GenBank/DDBJ databases">
        <authorList>
            <person name="Kucharzyk K."/>
            <person name="Murdoch R.W."/>
            <person name="Higgins S."/>
            <person name="Loffler F."/>
        </authorList>
    </citation>
    <scope>NUCLEOTIDE SEQUENCE</scope>
</reference>